<evidence type="ECO:0000313" key="2">
    <source>
        <dbReference type="EMBL" id="CAF4971579.1"/>
    </source>
</evidence>
<name>A0A821Z217_9BILA</name>
<gene>
    <name evidence="2" type="ORF">UJA718_LOCUS48788</name>
</gene>
<dbReference type="EMBL" id="CAJOBP010099317">
    <property type="protein sequence ID" value="CAF4971579.1"/>
    <property type="molecule type" value="Genomic_DNA"/>
</dbReference>
<proteinExistence type="predicted"/>
<organism evidence="2 3">
    <name type="scientific">Rotaria socialis</name>
    <dbReference type="NCBI Taxonomy" id="392032"/>
    <lineage>
        <taxon>Eukaryota</taxon>
        <taxon>Metazoa</taxon>
        <taxon>Spiralia</taxon>
        <taxon>Gnathifera</taxon>
        <taxon>Rotifera</taxon>
        <taxon>Eurotatoria</taxon>
        <taxon>Bdelloidea</taxon>
        <taxon>Philodinida</taxon>
        <taxon>Philodinidae</taxon>
        <taxon>Rotaria</taxon>
    </lineage>
</organism>
<feature type="non-terminal residue" evidence="2">
    <location>
        <position position="1"/>
    </location>
</feature>
<dbReference type="Proteomes" id="UP000663873">
    <property type="component" value="Unassembled WGS sequence"/>
</dbReference>
<keyword evidence="3" id="KW-1185">Reference proteome</keyword>
<sequence length="80" mass="9062">TLALEQVNHAYNQIDHFVDQILSQAIFEVYNEDKDSSESEINDMIPTENLTSIINDHDSTTTTATTVKEKFDPSDEKIDS</sequence>
<protein>
    <submittedName>
        <fullName evidence="2">Uncharacterized protein</fullName>
    </submittedName>
</protein>
<accession>A0A821Z217</accession>
<evidence type="ECO:0000256" key="1">
    <source>
        <dbReference type="SAM" id="MobiDB-lite"/>
    </source>
</evidence>
<reference evidence="2" key="1">
    <citation type="submission" date="2021-02" db="EMBL/GenBank/DDBJ databases">
        <authorList>
            <person name="Nowell W R."/>
        </authorList>
    </citation>
    <scope>NUCLEOTIDE SEQUENCE</scope>
</reference>
<feature type="non-terminal residue" evidence="2">
    <location>
        <position position="80"/>
    </location>
</feature>
<feature type="region of interest" description="Disordered" evidence="1">
    <location>
        <begin position="61"/>
        <end position="80"/>
    </location>
</feature>
<evidence type="ECO:0000313" key="3">
    <source>
        <dbReference type="Proteomes" id="UP000663873"/>
    </source>
</evidence>
<dbReference type="AlphaFoldDB" id="A0A821Z217"/>
<comment type="caution">
    <text evidence="2">The sequence shown here is derived from an EMBL/GenBank/DDBJ whole genome shotgun (WGS) entry which is preliminary data.</text>
</comment>
<feature type="compositionally biased region" description="Basic and acidic residues" evidence="1">
    <location>
        <begin position="67"/>
        <end position="80"/>
    </location>
</feature>